<evidence type="ECO:0000256" key="2">
    <source>
        <dbReference type="ARBA" id="ARBA00023242"/>
    </source>
</evidence>
<evidence type="ECO:0000313" key="6">
    <source>
        <dbReference type="EMBL" id="KAH0451644.1"/>
    </source>
</evidence>
<comment type="caution">
    <text evidence="6">The sequence shown here is derived from an EMBL/GenBank/DDBJ whole genome shotgun (WGS) entry which is preliminary data.</text>
</comment>
<gene>
    <name evidence="6" type="ORF">IEQ34_018943</name>
</gene>
<dbReference type="PANTHER" id="PTHR47210">
    <property type="entry name" value="MEDIATOR OF RNA POLYMERASE II TRANSCRIPTION SUBUNIT 26C-RELATED"/>
    <property type="match status" value="1"/>
</dbReference>
<feature type="compositionally biased region" description="Acidic residues" evidence="4">
    <location>
        <begin position="85"/>
        <end position="97"/>
    </location>
</feature>
<comment type="subcellular location">
    <subcellularLocation>
        <location evidence="1 3">Nucleus</location>
    </subcellularLocation>
</comment>
<dbReference type="PANTHER" id="PTHR47210:SF1">
    <property type="entry name" value="MEDIATOR OF RNA POLYMERASE II TRANSCRIPTION SUBUNIT 26C-RELATED"/>
    <property type="match status" value="1"/>
</dbReference>
<dbReference type="SMART" id="SM00509">
    <property type="entry name" value="TFS2N"/>
    <property type="match status" value="1"/>
</dbReference>
<dbReference type="Proteomes" id="UP000775213">
    <property type="component" value="Unassembled WGS sequence"/>
</dbReference>
<dbReference type="CDD" id="cd00183">
    <property type="entry name" value="TFIIS_I"/>
    <property type="match status" value="1"/>
</dbReference>
<feature type="region of interest" description="Disordered" evidence="4">
    <location>
        <begin position="261"/>
        <end position="301"/>
    </location>
</feature>
<dbReference type="PROSITE" id="PS51319">
    <property type="entry name" value="TFIIS_N"/>
    <property type="match status" value="1"/>
</dbReference>
<keyword evidence="7" id="KW-1185">Reference proteome</keyword>
<keyword evidence="2 3" id="KW-0539">Nucleus</keyword>
<feature type="domain" description="TFIIS N-terminal" evidence="5">
    <location>
        <begin position="109"/>
        <end position="183"/>
    </location>
</feature>
<accession>A0AAV7G6N9</accession>
<dbReference type="SUPFAM" id="SSF47676">
    <property type="entry name" value="Conserved domain common to transcription factors TFIIS, elongin A, CRSP70"/>
    <property type="match status" value="1"/>
</dbReference>
<evidence type="ECO:0000256" key="3">
    <source>
        <dbReference type="PROSITE-ProRule" id="PRU00649"/>
    </source>
</evidence>
<evidence type="ECO:0000259" key="5">
    <source>
        <dbReference type="PROSITE" id="PS51319"/>
    </source>
</evidence>
<sequence length="370" mass="42118">MDPEDLRSVLRTTGVDLWTLIETAIAVAAAEHGRELKARRDGIVERLYSRADGRCQNCDGKMEVSRLKGSSSPVGKRWPLKGKEEEVDEHEEEDEDEGRNYRSMDDEQTKILAIKDFLDDPDQSDDSLVSLLQNLADMDITFKALKETDIGRHVNGLRKHPSSEVKRLVKQLVRKWKETVDEWVKLNSANDNSSPAIISALSNSFKLMLTSLFLVISFSKNENFRINVLQLMETLPSKCQPRTTRTAIRLRIPPTRPIRTLKVSADGSWQPDRNSMESVEPKARPPPRREAPPKPINSTPPSAAIAKVKEKDNFLDPDRLASARKRLHENYQEVKNARKQRTIQVMDIHEIPKPKNAFFARNKGGFQAKH</sequence>
<evidence type="ECO:0000313" key="7">
    <source>
        <dbReference type="Proteomes" id="UP000775213"/>
    </source>
</evidence>
<feature type="compositionally biased region" description="Basic and acidic residues" evidence="4">
    <location>
        <begin position="279"/>
        <end position="292"/>
    </location>
</feature>
<reference evidence="6 7" key="1">
    <citation type="journal article" date="2021" name="Hortic Res">
        <title>Chromosome-scale assembly of the Dendrobium chrysotoxum genome enhances the understanding of orchid evolution.</title>
        <authorList>
            <person name="Zhang Y."/>
            <person name="Zhang G.Q."/>
            <person name="Zhang D."/>
            <person name="Liu X.D."/>
            <person name="Xu X.Y."/>
            <person name="Sun W.H."/>
            <person name="Yu X."/>
            <person name="Zhu X."/>
            <person name="Wang Z.W."/>
            <person name="Zhao X."/>
            <person name="Zhong W.Y."/>
            <person name="Chen H."/>
            <person name="Yin W.L."/>
            <person name="Huang T."/>
            <person name="Niu S.C."/>
            <person name="Liu Z.J."/>
        </authorList>
    </citation>
    <scope>NUCLEOTIDE SEQUENCE [LARGE SCALE GENOMIC DNA]</scope>
    <source>
        <strain evidence="6">Lindl</strain>
    </source>
</reference>
<dbReference type="Gene3D" id="1.20.930.10">
    <property type="entry name" value="Conserved domain common to transcription factors TFIIS, elongin A, CRSP70"/>
    <property type="match status" value="1"/>
</dbReference>
<dbReference type="InterPro" id="IPR044790">
    <property type="entry name" value="MD26C-like"/>
</dbReference>
<evidence type="ECO:0000256" key="4">
    <source>
        <dbReference type="SAM" id="MobiDB-lite"/>
    </source>
</evidence>
<protein>
    <recommendedName>
        <fullName evidence="5">TFIIS N-terminal domain-containing protein</fullName>
    </recommendedName>
</protein>
<name>A0AAV7G6N9_DENCH</name>
<dbReference type="EMBL" id="JAGFBR010000017">
    <property type="protein sequence ID" value="KAH0451644.1"/>
    <property type="molecule type" value="Genomic_DNA"/>
</dbReference>
<dbReference type="InterPro" id="IPR003617">
    <property type="entry name" value="TFIIS/CRSP70_N_sub"/>
</dbReference>
<proteinExistence type="predicted"/>
<dbReference type="AlphaFoldDB" id="A0AAV7G6N9"/>
<feature type="region of interest" description="Disordered" evidence="4">
    <location>
        <begin position="66"/>
        <end position="103"/>
    </location>
</feature>
<evidence type="ECO:0000256" key="1">
    <source>
        <dbReference type="ARBA" id="ARBA00004123"/>
    </source>
</evidence>
<organism evidence="6 7">
    <name type="scientific">Dendrobium chrysotoxum</name>
    <name type="common">Orchid</name>
    <dbReference type="NCBI Taxonomy" id="161865"/>
    <lineage>
        <taxon>Eukaryota</taxon>
        <taxon>Viridiplantae</taxon>
        <taxon>Streptophyta</taxon>
        <taxon>Embryophyta</taxon>
        <taxon>Tracheophyta</taxon>
        <taxon>Spermatophyta</taxon>
        <taxon>Magnoliopsida</taxon>
        <taxon>Liliopsida</taxon>
        <taxon>Asparagales</taxon>
        <taxon>Orchidaceae</taxon>
        <taxon>Epidendroideae</taxon>
        <taxon>Malaxideae</taxon>
        <taxon>Dendrobiinae</taxon>
        <taxon>Dendrobium</taxon>
    </lineage>
</organism>
<dbReference type="Pfam" id="PF08711">
    <property type="entry name" value="Med26"/>
    <property type="match status" value="1"/>
</dbReference>
<dbReference type="InterPro" id="IPR035441">
    <property type="entry name" value="TFIIS/LEDGF_dom_sf"/>
</dbReference>
<dbReference type="InterPro" id="IPR017923">
    <property type="entry name" value="TFIIS_N"/>
</dbReference>
<dbReference type="GO" id="GO:0005634">
    <property type="term" value="C:nucleus"/>
    <property type="evidence" value="ECO:0007669"/>
    <property type="project" value="UniProtKB-SubCell"/>
</dbReference>